<protein>
    <recommendedName>
        <fullName evidence="6">TBP-associated factor 12</fullName>
    </recommendedName>
    <alternativeName>
        <fullName evidence="7">Transcription initiation factor TFIID subunit 12</fullName>
    </alternativeName>
</protein>
<feature type="region of interest" description="Disordered" evidence="8">
    <location>
        <begin position="315"/>
        <end position="430"/>
    </location>
</feature>
<dbReference type="GO" id="GO:0017025">
    <property type="term" value="F:TBP-class protein binding"/>
    <property type="evidence" value="ECO:0007669"/>
    <property type="project" value="TreeGrafter"/>
</dbReference>
<feature type="compositionally biased region" description="Low complexity" evidence="8">
    <location>
        <begin position="7"/>
        <end position="23"/>
    </location>
</feature>
<accession>A0A1Z8JSC8</accession>
<feature type="compositionally biased region" description="Polar residues" evidence="8">
    <location>
        <begin position="386"/>
        <end position="404"/>
    </location>
</feature>
<dbReference type="GO" id="GO:0005669">
    <property type="term" value="C:transcription factor TFIID complex"/>
    <property type="evidence" value="ECO:0007669"/>
    <property type="project" value="InterPro"/>
</dbReference>
<dbReference type="GO" id="GO:0000124">
    <property type="term" value="C:SAGA complex"/>
    <property type="evidence" value="ECO:0007669"/>
    <property type="project" value="InterPro"/>
</dbReference>
<keyword evidence="5" id="KW-0539">Nucleus</keyword>
<dbReference type="EMBL" id="NHMM01000002">
    <property type="protein sequence ID" value="OUT23322.1"/>
    <property type="molecule type" value="Genomic_DNA"/>
</dbReference>
<dbReference type="Proteomes" id="UP000195871">
    <property type="component" value="Unassembled WGS sequence"/>
</dbReference>
<dbReference type="PANTHER" id="PTHR12264:SF21">
    <property type="entry name" value="TRANSCRIPTION INITIATION FACTOR TFIID SUBUNIT 12"/>
    <property type="match status" value="1"/>
</dbReference>
<dbReference type="InterPro" id="IPR003228">
    <property type="entry name" value="TFIID_TAF12_dom"/>
</dbReference>
<feature type="compositionally biased region" description="Polar residues" evidence="8">
    <location>
        <begin position="31"/>
        <end position="41"/>
    </location>
</feature>
<evidence type="ECO:0000256" key="6">
    <source>
        <dbReference type="ARBA" id="ARBA00075089"/>
    </source>
</evidence>
<feature type="compositionally biased region" description="Low complexity" evidence="8">
    <location>
        <begin position="196"/>
        <end position="220"/>
    </location>
</feature>
<feature type="compositionally biased region" description="Polar residues" evidence="8">
    <location>
        <begin position="157"/>
        <end position="172"/>
    </location>
</feature>
<evidence type="ECO:0000256" key="4">
    <source>
        <dbReference type="ARBA" id="ARBA00023163"/>
    </source>
</evidence>
<evidence type="ECO:0000313" key="10">
    <source>
        <dbReference type="EMBL" id="OUT23322.1"/>
    </source>
</evidence>
<keyword evidence="3" id="KW-0805">Transcription regulation</keyword>
<feature type="compositionally biased region" description="Low complexity" evidence="8">
    <location>
        <begin position="42"/>
        <end position="59"/>
    </location>
</feature>
<reference evidence="10 11" key="1">
    <citation type="submission" date="2017-05" db="EMBL/GenBank/DDBJ databases">
        <title>The Genome Sequence of Candida krusei Ckrusei653.</title>
        <authorList>
            <person name="Cuomo C."/>
            <person name="Forche A."/>
            <person name="Young S."/>
            <person name="Abouelleil A."/>
            <person name="Cao P."/>
            <person name="Chapman S."/>
            <person name="Cusick C."/>
            <person name="Shea T."/>
            <person name="Nusbaum C."/>
            <person name="Birren B."/>
        </authorList>
    </citation>
    <scope>NUCLEOTIDE SEQUENCE [LARGE SCALE GENOMIC DNA]</scope>
    <source>
        <strain evidence="10 11">Ckrusei653</strain>
    </source>
</reference>
<evidence type="ECO:0000256" key="3">
    <source>
        <dbReference type="ARBA" id="ARBA00023015"/>
    </source>
</evidence>
<feature type="domain" description="Transcription initiation factor TFIID subunit 12" evidence="9">
    <location>
        <begin position="486"/>
        <end position="557"/>
    </location>
</feature>
<proteinExistence type="inferred from homology"/>
<evidence type="ECO:0000256" key="5">
    <source>
        <dbReference type="ARBA" id="ARBA00023242"/>
    </source>
</evidence>
<dbReference type="FunFam" id="1.10.20.10:FF:000011">
    <property type="entry name" value="Transcription initiation factor TFIID subunit 12"/>
    <property type="match status" value="1"/>
</dbReference>
<feature type="region of interest" description="Disordered" evidence="8">
    <location>
        <begin position="1"/>
        <end position="61"/>
    </location>
</feature>
<dbReference type="InterPro" id="IPR009072">
    <property type="entry name" value="Histone-fold"/>
</dbReference>
<evidence type="ECO:0000313" key="11">
    <source>
        <dbReference type="Proteomes" id="UP000195871"/>
    </source>
</evidence>
<feature type="compositionally biased region" description="Basic residues" evidence="8">
    <location>
        <begin position="368"/>
        <end position="379"/>
    </location>
</feature>
<sequence>MNDDKQQQMQQMQQQQQQQQQQQPIPEPTVGMTSNSGASVPQQGPMQQQAQQNRLSAQAIHQQARQLFRQYSVEKEAAENAGLGTPEGDAHMAKADRIRTILVSYSKRQKLLQQQAAQQQGGQVAQNRENGPTIRQQTGQISQQQQQQQQQQLSQQIPPVQSNIAPVNSAGNPGTPGMLNVPSASPSMDNIAEARSQSLSQQISSLGNNTASATSTNSNNDSQRIDASMIQQLTPAQQLQLKKRQLLKKYQQILSMSEQFKKNLLLIEKRAAEPSIDEATRKHLREKEHEVRTRLENCTNCTQQITHQLRLAQQQAEQLTQLDRSNSTPGSGTATPTPSTAGRAASTQGSPPVSGATAGATPQGKPPRAQKKSATRKQGKNADQGDGSTNTSKRSNPDANANEQSTKKQKNDTTVGGGNSEKDRAKFQNLNIPDALDVKSSNPAAVKMNNRPTILGGNALNAPALANPAMVKPRPFEIEGERVLNKRKLKELVNSVASEEGETEINIDGDVEELLLDLADEFVSSVTSFASRLARHRNADNLDVRDVQLHLEKNWNIRIPGYAADEIRMLRKFVPSTVHNSKLDGVAINKSVNKES</sequence>
<comment type="caution">
    <text evidence="10">The sequence shown here is derived from an EMBL/GenBank/DDBJ whole genome shotgun (WGS) entry which is preliminary data.</text>
</comment>
<name>A0A1Z8JSC8_PICKU</name>
<dbReference type="Pfam" id="PF03847">
    <property type="entry name" value="TFIID_20kDa"/>
    <property type="match status" value="1"/>
</dbReference>
<organism evidence="10 11">
    <name type="scientific">Pichia kudriavzevii</name>
    <name type="common">Yeast</name>
    <name type="synonym">Issatchenkia orientalis</name>
    <dbReference type="NCBI Taxonomy" id="4909"/>
    <lineage>
        <taxon>Eukaryota</taxon>
        <taxon>Fungi</taxon>
        <taxon>Dikarya</taxon>
        <taxon>Ascomycota</taxon>
        <taxon>Saccharomycotina</taxon>
        <taxon>Pichiomycetes</taxon>
        <taxon>Pichiales</taxon>
        <taxon>Pichiaceae</taxon>
        <taxon>Pichia</taxon>
    </lineage>
</organism>
<dbReference type="GO" id="GO:0051123">
    <property type="term" value="P:RNA polymerase II preinitiation complex assembly"/>
    <property type="evidence" value="ECO:0007669"/>
    <property type="project" value="TreeGrafter"/>
</dbReference>
<dbReference type="GO" id="GO:0003677">
    <property type="term" value="F:DNA binding"/>
    <property type="evidence" value="ECO:0007669"/>
    <property type="project" value="TreeGrafter"/>
</dbReference>
<evidence type="ECO:0000259" key="9">
    <source>
        <dbReference type="Pfam" id="PF03847"/>
    </source>
</evidence>
<dbReference type="GO" id="GO:0046982">
    <property type="term" value="F:protein heterodimerization activity"/>
    <property type="evidence" value="ECO:0007669"/>
    <property type="project" value="InterPro"/>
</dbReference>
<comment type="subcellular location">
    <subcellularLocation>
        <location evidence="1">Nucleus</location>
    </subcellularLocation>
</comment>
<dbReference type="PANTHER" id="PTHR12264">
    <property type="entry name" value="TRANSCRIPTION INITIATION FACTOR TFIID SUBUNIT 12"/>
    <property type="match status" value="1"/>
</dbReference>
<feature type="compositionally biased region" description="Low complexity" evidence="8">
    <location>
        <begin position="136"/>
        <end position="156"/>
    </location>
</feature>
<feature type="region of interest" description="Disordered" evidence="8">
    <location>
        <begin position="134"/>
        <end position="221"/>
    </location>
</feature>
<dbReference type="CDD" id="cd07981">
    <property type="entry name" value="HFD_TAF12"/>
    <property type="match status" value="1"/>
</dbReference>
<comment type="similarity">
    <text evidence="2">Belongs to the TAF12 family.</text>
</comment>
<dbReference type="SUPFAM" id="SSF47113">
    <property type="entry name" value="Histone-fold"/>
    <property type="match status" value="1"/>
</dbReference>
<evidence type="ECO:0000256" key="1">
    <source>
        <dbReference type="ARBA" id="ARBA00004123"/>
    </source>
</evidence>
<evidence type="ECO:0000256" key="7">
    <source>
        <dbReference type="ARBA" id="ARBA00093657"/>
    </source>
</evidence>
<evidence type="ECO:0000256" key="2">
    <source>
        <dbReference type="ARBA" id="ARBA00007530"/>
    </source>
</evidence>
<feature type="compositionally biased region" description="Low complexity" evidence="8">
    <location>
        <begin position="315"/>
        <end position="347"/>
    </location>
</feature>
<gene>
    <name evidence="10" type="ORF">CAS74_001640</name>
</gene>
<dbReference type="VEuPathDB" id="FungiDB:C5L36_0A04330"/>
<dbReference type="Gene3D" id="1.10.20.10">
    <property type="entry name" value="Histone, subunit A"/>
    <property type="match status" value="1"/>
</dbReference>
<dbReference type="AlphaFoldDB" id="A0A1Z8JSC8"/>
<keyword evidence="4" id="KW-0804">Transcription</keyword>
<dbReference type="InterPro" id="IPR037794">
    <property type="entry name" value="TAF12"/>
</dbReference>
<evidence type="ECO:0000256" key="8">
    <source>
        <dbReference type="SAM" id="MobiDB-lite"/>
    </source>
</evidence>